<accession>A0ACC1PCF2</accession>
<name>A0ACC1PCF2_9APHY</name>
<comment type="caution">
    <text evidence="1">The sequence shown here is derived from an EMBL/GenBank/DDBJ whole genome shotgun (WGS) entry which is preliminary data.</text>
</comment>
<evidence type="ECO:0000313" key="2">
    <source>
        <dbReference type="Proteomes" id="UP001144978"/>
    </source>
</evidence>
<keyword evidence="2" id="KW-1185">Reference proteome</keyword>
<dbReference type="EMBL" id="JANSHE010002870">
    <property type="protein sequence ID" value="KAJ2989002.1"/>
    <property type="molecule type" value="Genomic_DNA"/>
</dbReference>
<evidence type="ECO:0000313" key="1">
    <source>
        <dbReference type="EMBL" id="KAJ2989002.1"/>
    </source>
</evidence>
<proteinExistence type="predicted"/>
<dbReference type="Proteomes" id="UP001144978">
    <property type="component" value="Unassembled WGS sequence"/>
</dbReference>
<reference evidence="1" key="1">
    <citation type="submission" date="2022-08" db="EMBL/GenBank/DDBJ databases">
        <title>Genome Sequence of Pycnoporus sanguineus.</title>
        <authorList>
            <person name="Buettner E."/>
        </authorList>
    </citation>
    <scope>NUCLEOTIDE SEQUENCE</scope>
    <source>
        <strain evidence="1">CG-C14</strain>
    </source>
</reference>
<organism evidence="1 2">
    <name type="scientific">Trametes sanguinea</name>
    <dbReference type="NCBI Taxonomy" id="158606"/>
    <lineage>
        <taxon>Eukaryota</taxon>
        <taxon>Fungi</taxon>
        <taxon>Dikarya</taxon>
        <taxon>Basidiomycota</taxon>
        <taxon>Agaricomycotina</taxon>
        <taxon>Agaricomycetes</taxon>
        <taxon>Polyporales</taxon>
        <taxon>Polyporaceae</taxon>
        <taxon>Trametes</taxon>
    </lineage>
</organism>
<gene>
    <name evidence="1" type="ORF">NUW54_g8926</name>
</gene>
<sequence length="76" mass="8527">MANRRHQEHKRRDRPNAHEPRLARDVVLGGGALVCRQRSTPALLAHGYGRTDRIALVLFTDAPHRELTTAQGSHRG</sequence>
<protein>
    <submittedName>
        <fullName evidence="1">Uncharacterized protein</fullName>
    </submittedName>
</protein>